<evidence type="ECO:0000259" key="3">
    <source>
        <dbReference type="Pfam" id="PF05569"/>
    </source>
</evidence>
<evidence type="ECO:0000256" key="1">
    <source>
        <dbReference type="SAM" id="Coils"/>
    </source>
</evidence>
<dbReference type="PANTHER" id="PTHR34978">
    <property type="entry name" value="POSSIBLE SENSOR-TRANSDUCER PROTEIN BLAR"/>
    <property type="match status" value="1"/>
</dbReference>
<keyword evidence="2" id="KW-0472">Membrane</keyword>
<dbReference type="Pfam" id="PF05569">
    <property type="entry name" value="Peptidase_M56"/>
    <property type="match status" value="1"/>
</dbReference>
<name>A0A9D1R587_9FIRM</name>
<dbReference type="AlphaFoldDB" id="A0A9D1R587"/>
<comment type="caution">
    <text evidence="4">The sequence shown here is derived from an EMBL/GenBank/DDBJ whole genome shotgun (WGS) entry which is preliminary data.</text>
</comment>
<feature type="domain" description="Peptidase M56" evidence="3">
    <location>
        <begin position="7"/>
        <end position="306"/>
    </location>
</feature>
<keyword evidence="1" id="KW-0175">Coiled coil</keyword>
<protein>
    <recommendedName>
        <fullName evidence="3">Peptidase M56 domain-containing protein</fullName>
    </recommendedName>
</protein>
<keyword evidence="2" id="KW-1133">Transmembrane helix</keyword>
<evidence type="ECO:0000313" key="5">
    <source>
        <dbReference type="Proteomes" id="UP000824265"/>
    </source>
</evidence>
<proteinExistence type="predicted"/>
<dbReference type="EMBL" id="DXGH01000043">
    <property type="protein sequence ID" value="HIW81529.1"/>
    <property type="molecule type" value="Genomic_DNA"/>
</dbReference>
<keyword evidence="2" id="KW-0812">Transmembrane</keyword>
<dbReference type="InterPro" id="IPR052173">
    <property type="entry name" value="Beta-lactam_resp_regulator"/>
</dbReference>
<feature type="transmembrane region" description="Helical" evidence="2">
    <location>
        <begin position="138"/>
        <end position="158"/>
    </location>
</feature>
<dbReference type="CDD" id="cd07341">
    <property type="entry name" value="M56_BlaR1_MecR1_like"/>
    <property type="match status" value="1"/>
</dbReference>
<evidence type="ECO:0000313" key="4">
    <source>
        <dbReference type="EMBL" id="HIW81529.1"/>
    </source>
</evidence>
<feature type="transmembrane region" description="Helical" evidence="2">
    <location>
        <begin position="6"/>
        <end position="29"/>
    </location>
</feature>
<evidence type="ECO:0000256" key="2">
    <source>
        <dbReference type="SAM" id="Phobius"/>
    </source>
</evidence>
<reference evidence="4" key="1">
    <citation type="journal article" date="2021" name="PeerJ">
        <title>Extensive microbial diversity within the chicken gut microbiome revealed by metagenomics and culture.</title>
        <authorList>
            <person name="Gilroy R."/>
            <person name="Ravi A."/>
            <person name="Getino M."/>
            <person name="Pursley I."/>
            <person name="Horton D.L."/>
            <person name="Alikhan N.F."/>
            <person name="Baker D."/>
            <person name="Gharbi K."/>
            <person name="Hall N."/>
            <person name="Watson M."/>
            <person name="Adriaenssens E.M."/>
            <person name="Foster-Nyarko E."/>
            <person name="Jarju S."/>
            <person name="Secka A."/>
            <person name="Antonio M."/>
            <person name="Oren A."/>
            <person name="Chaudhuri R.R."/>
            <person name="La Ragione R."/>
            <person name="Hildebrand F."/>
            <person name="Pallen M.J."/>
        </authorList>
    </citation>
    <scope>NUCLEOTIDE SEQUENCE</scope>
    <source>
        <strain evidence="4">CHK195-6426</strain>
    </source>
</reference>
<sequence length="547" mass="61391">MINLFLTVLSMSLTASYCILFVFLARLLLKKAPKTFSYFLWIAVAFRLICPWSLDSEFSLVGEQVAASAENILDSSIFAEASGEFQADSKNSTAADSEKVTASFDLQAQSGTSEASAVSTFARDFTDSLAFLLHLGAFVWPIGVLLLFIHCLFTCLCLKKRLKAKVVETNFYHSIPVKIVPGLDTPFVLGIIKPVIYLPDTITAEEKQMCLAHEYTHIRRRDPLIKQASFLLCCVHWFNPLVWLAFYLMSQDMEMSCDEITLHHNTTAERKVYSQTLLRLSGKERVVSGCPLSFGENNVKARIRNIMNYKKPGFWILLFSILFVICCVFGLTLNPIGSKTVDSLSNEEAMEKQLIEQEEALETAIAEKQLIELRKTLEAEIAQLERELENQELQQQTPQEEFPSVYLSINGQTILVETQEGTYSYEETREGQTLTAQASIFCKASFESAQGNSSITIGSAGTAYPIRYDDEGIYAAGGHFVAKYSLNVSDQQMVLSEYATENFDSDDNVSYIYFNLESGEIHSEEDAYLKQLLEQYGNAQVLDFSVS</sequence>
<feature type="coiled-coil region" evidence="1">
    <location>
        <begin position="347"/>
        <end position="401"/>
    </location>
</feature>
<reference evidence="4" key="2">
    <citation type="submission" date="2021-04" db="EMBL/GenBank/DDBJ databases">
        <authorList>
            <person name="Gilroy R."/>
        </authorList>
    </citation>
    <scope>NUCLEOTIDE SEQUENCE</scope>
    <source>
        <strain evidence="4">CHK195-6426</strain>
    </source>
</reference>
<accession>A0A9D1R587</accession>
<dbReference type="PANTHER" id="PTHR34978:SF3">
    <property type="entry name" value="SLR0241 PROTEIN"/>
    <property type="match status" value="1"/>
</dbReference>
<organism evidence="4 5">
    <name type="scientific">Candidatus Acetatifactor stercoripullorum</name>
    <dbReference type="NCBI Taxonomy" id="2838414"/>
    <lineage>
        <taxon>Bacteria</taxon>
        <taxon>Bacillati</taxon>
        <taxon>Bacillota</taxon>
        <taxon>Clostridia</taxon>
        <taxon>Lachnospirales</taxon>
        <taxon>Lachnospiraceae</taxon>
        <taxon>Acetatifactor</taxon>
    </lineage>
</organism>
<dbReference type="InterPro" id="IPR008756">
    <property type="entry name" value="Peptidase_M56"/>
</dbReference>
<feature type="transmembrane region" description="Helical" evidence="2">
    <location>
        <begin position="314"/>
        <end position="333"/>
    </location>
</feature>
<dbReference type="Proteomes" id="UP000824265">
    <property type="component" value="Unassembled WGS sequence"/>
</dbReference>
<gene>
    <name evidence="4" type="ORF">H9742_08435</name>
</gene>